<keyword evidence="4" id="KW-1185">Reference proteome</keyword>
<reference evidence="4" key="1">
    <citation type="submission" date="2010-05" db="EMBL/GenBank/DDBJ databases">
        <title>The genome sequence of Magnaporthe poae strain ATCC 64411.</title>
        <authorList>
            <person name="Ma L.-J."/>
            <person name="Dead R."/>
            <person name="Young S."/>
            <person name="Zeng Q."/>
            <person name="Koehrsen M."/>
            <person name="Alvarado L."/>
            <person name="Berlin A."/>
            <person name="Chapman S.B."/>
            <person name="Chen Z."/>
            <person name="Freedman E."/>
            <person name="Gellesch M."/>
            <person name="Goldberg J."/>
            <person name="Griggs A."/>
            <person name="Gujja S."/>
            <person name="Heilman E.R."/>
            <person name="Heiman D."/>
            <person name="Hepburn T."/>
            <person name="Howarth C."/>
            <person name="Jen D."/>
            <person name="Larson L."/>
            <person name="Mehta T."/>
            <person name="Neiman D."/>
            <person name="Pearson M."/>
            <person name="Roberts A."/>
            <person name="Saif S."/>
            <person name="Shea T."/>
            <person name="Shenoy N."/>
            <person name="Sisk P."/>
            <person name="Stolte C."/>
            <person name="Sykes S."/>
            <person name="Walk T."/>
            <person name="White J."/>
            <person name="Yandava C."/>
            <person name="Haas B."/>
            <person name="Nusbaum C."/>
            <person name="Birren B."/>
        </authorList>
    </citation>
    <scope>NUCLEOTIDE SEQUENCE [LARGE SCALE GENOMIC DNA]</scope>
    <source>
        <strain evidence="4">ATCC 64411 / 73-15</strain>
    </source>
</reference>
<gene>
    <name evidence="2" type="ORF">MAPG_00054</name>
</gene>
<dbReference type="EMBL" id="GL876966">
    <property type="protein sequence ID" value="KLU80958.1"/>
    <property type="molecule type" value="Genomic_DNA"/>
</dbReference>
<evidence type="ECO:0000313" key="3">
    <source>
        <dbReference type="EnsemblFungi" id="MAPG_00054T0"/>
    </source>
</evidence>
<evidence type="ECO:0000313" key="4">
    <source>
        <dbReference type="Proteomes" id="UP000011715"/>
    </source>
</evidence>
<proteinExistence type="predicted"/>
<reference evidence="2" key="3">
    <citation type="submission" date="2011-03" db="EMBL/GenBank/DDBJ databases">
        <title>Annotation of Magnaporthe poae ATCC 64411.</title>
        <authorList>
            <person name="Ma L.-J."/>
            <person name="Dead R."/>
            <person name="Young S.K."/>
            <person name="Zeng Q."/>
            <person name="Gargeya S."/>
            <person name="Fitzgerald M."/>
            <person name="Haas B."/>
            <person name="Abouelleil A."/>
            <person name="Alvarado L."/>
            <person name="Arachchi H.M."/>
            <person name="Berlin A."/>
            <person name="Brown A."/>
            <person name="Chapman S.B."/>
            <person name="Chen Z."/>
            <person name="Dunbar C."/>
            <person name="Freedman E."/>
            <person name="Gearin G."/>
            <person name="Gellesch M."/>
            <person name="Goldberg J."/>
            <person name="Griggs A."/>
            <person name="Gujja S."/>
            <person name="Heiman D."/>
            <person name="Howarth C."/>
            <person name="Larson L."/>
            <person name="Lui A."/>
            <person name="MacDonald P.J.P."/>
            <person name="Mehta T."/>
            <person name="Montmayeur A."/>
            <person name="Murphy C."/>
            <person name="Neiman D."/>
            <person name="Pearson M."/>
            <person name="Priest M."/>
            <person name="Roberts A."/>
            <person name="Saif S."/>
            <person name="Shea T."/>
            <person name="Shenoy N."/>
            <person name="Sisk P."/>
            <person name="Stolte C."/>
            <person name="Sykes S."/>
            <person name="Yandava C."/>
            <person name="Wortman J."/>
            <person name="Nusbaum C."/>
            <person name="Birren B."/>
        </authorList>
    </citation>
    <scope>NUCLEOTIDE SEQUENCE</scope>
    <source>
        <strain evidence="2">ATCC 64411</strain>
    </source>
</reference>
<accession>A0A0C4DJZ4</accession>
<dbReference type="Proteomes" id="UP000011715">
    <property type="component" value="Unassembled WGS sequence"/>
</dbReference>
<reference evidence="3" key="4">
    <citation type="journal article" date="2015" name="G3 (Bethesda)">
        <title>Genome sequences of three phytopathogenic species of the Magnaporthaceae family of fungi.</title>
        <authorList>
            <person name="Okagaki L.H."/>
            <person name="Nunes C.C."/>
            <person name="Sailsbery J."/>
            <person name="Clay B."/>
            <person name="Brown D."/>
            <person name="John T."/>
            <person name="Oh Y."/>
            <person name="Young N."/>
            <person name="Fitzgerald M."/>
            <person name="Haas B.J."/>
            <person name="Zeng Q."/>
            <person name="Young S."/>
            <person name="Adiconis X."/>
            <person name="Fan L."/>
            <person name="Levin J.Z."/>
            <person name="Mitchell T.K."/>
            <person name="Okubara P.A."/>
            <person name="Farman M.L."/>
            <person name="Kohn L.M."/>
            <person name="Birren B."/>
            <person name="Ma L.-J."/>
            <person name="Dean R.A."/>
        </authorList>
    </citation>
    <scope>NUCLEOTIDE SEQUENCE</scope>
    <source>
        <strain evidence="3">ATCC 64411 / 73-15</strain>
    </source>
</reference>
<evidence type="ECO:0000313" key="2">
    <source>
        <dbReference type="EMBL" id="KLU80958.1"/>
    </source>
</evidence>
<dbReference type="EMBL" id="ADBL01000012">
    <property type="status" value="NOT_ANNOTATED_CDS"/>
    <property type="molecule type" value="Genomic_DNA"/>
</dbReference>
<dbReference type="EnsemblFungi" id="MAPG_00054T0">
    <property type="protein sequence ID" value="MAPG_00054T0"/>
    <property type="gene ID" value="MAPG_00054"/>
</dbReference>
<feature type="region of interest" description="Disordered" evidence="1">
    <location>
        <begin position="1"/>
        <end position="20"/>
    </location>
</feature>
<sequence>MIDSNSQLHPDWATVGQPLSPPIQDAALSNKFPTNLLCPTTTIAAPGQKARERFVCSVSQSVVRAVCLSVRRPSSCGRTGVRPSLRGVGDGGGLDLRPLIGGLG</sequence>
<organism evidence="3 4">
    <name type="scientific">Magnaporthiopsis poae (strain ATCC 64411 / 73-15)</name>
    <name type="common">Kentucky bluegrass fungus</name>
    <name type="synonym">Magnaporthe poae</name>
    <dbReference type="NCBI Taxonomy" id="644358"/>
    <lineage>
        <taxon>Eukaryota</taxon>
        <taxon>Fungi</taxon>
        <taxon>Dikarya</taxon>
        <taxon>Ascomycota</taxon>
        <taxon>Pezizomycotina</taxon>
        <taxon>Sordariomycetes</taxon>
        <taxon>Sordariomycetidae</taxon>
        <taxon>Magnaporthales</taxon>
        <taxon>Magnaporthaceae</taxon>
        <taxon>Magnaporthiopsis</taxon>
    </lineage>
</organism>
<evidence type="ECO:0000256" key="1">
    <source>
        <dbReference type="SAM" id="MobiDB-lite"/>
    </source>
</evidence>
<reference evidence="3" key="5">
    <citation type="submission" date="2015-06" db="UniProtKB">
        <authorList>
            <consortium name="EnsemblFungi"/>
        </authorList>
    </citation>
    <scope>IDENTIFICATION</scope>
    <source>
        <strain evidence="3">ATCC 64411</strain>
    </source>
</reference>
<name>A0A0C4DJZ4_MAGP6</name>
<dbReference type="VEuPathDB" id="FungiDB:MAPG_00054"/>
<protein>
    <submittedName>
        <fullName evidence="2 3">Uncharacterized protein</fullName>
    </submittedName>
</protein>
<reference evidence="2" key="2">
    <citation type="submission" date="2010-05" db="EMBL/GenBank/DDBJ databases">
        <title>The Genome Sequence of Magnaporthe poae strain ATCC 64411.</title>
        <authorList>
            <consortium name="The Broad Institute Genome Sequencing Platform"/>
            <consortium name="Broad Institute Genome Sequencing Center for Infectious Disease"/>
            <person name="Ma L.-J."/>
            <person name="Dead R."/>
            <person name="Young S."/>
            <person name="Zeng Q."/>
            <person name="Koehrsen M."/>
            <person name="Alvarado L."/>
            <person name="Berlin A."/>
            <person name="Chapman S.B."/>
            <person name="Chen Z."/>
            <person name="Freedman E."/>
            <person name="Gellesch M."/>
            <person name="Goldberg J."/>
            <person name="Griggs A."/>
            <person name="Gujja S."/>
            <person name="Heilman E.R."/>
            <person name="Heiman D."/>
            <person name="Hepburn T."/>
            <person name="Howarth C."/>
            <person name="Jen D."/>
            <person name="Larson L."/>
            <person name="Mehta T."/>
            <person name="Neiman D."/>
            <person name="Pearson M."/>
            <person name="Roberts A."/>
            <person name="Saif S."/>
            <person name="Shea T."/>
            <person name="Shenoy N."/>
            <person name="Sisk P."/>
            <person name="Stolte C."/>
            <person name="Sykes S."/>
            <person name="Walk T."/>
            <person name="White J."/>
            <person name="Yandava C."/>
            <person name="Haas B."/>
            <person name="Nusbaum C."/>
            <person name="Birren B."/>
        </authorList>
    </citation>
    <scope>NUCLEOTIDE SEQUENCE</scope>
    <source>
        <strain evidence="2">ATCC 64411</strain>
    </source>
</reference>
<dbReference type="AlphaFoldDB" id="A0A0C4DJZ4"/>